<evidence type="ECO:0000259" key="5">
    <source>
        <dbReference type="PROSITE" id="PS50977"/>
    </source>
</evidence>
<proteinExistence type="predicted"/>
<evidence type="ECO:0000256" key="3">
    <source>
        <dbReference type="ARBA" id="ARBA00023163"/>
    </source>
</evidence>
<dbReference type="Pfam" id="PF00440">
    <property type="entry name" value="TetR_N"/>
    <property type="match status" value="1"/>
</dbReference>
<protein>
    <submittedName>
        <fullName evidence="6">TetR family transcriptional regulator</fullName>
    </submittedName>
</protein>
<evidence type="ECO:0000256" key="2">
    <source>
        <dbReference type="ARBA" id="ARBA00023125"/>
    </source>
</evidence>
<keyword evidence="1" id="KW-0805">Transcription regulation</keyword>
<evidence type="ECO:0000313" key="7">
    <source>
        <dbReference type="Proteomes" id="UP000642070"/>
    </source>
</evidence>
<comment type="caution">
    <text evidence="6">The sequence shown here is derived from an EMBL/GenBank/DDBJ whole genome shotgun (WGS) entry which is preliminary data.</text>
</comment>
<dbReference type="InterPro" id="IPR009057">
    <property type="entry name" value="Homeodomain-like_sf"/>
</dbReference>
<gene>
    <name evidence="6" type="ORF">GCM10007977_037140</name>
</gene>
<dbReference type="Proteomes" id="UP000642070">
    <property type="component" value="Unassembled WGS sequence"/>
</dbReference>
<organism evidence="6 7">
    <name type="scientific">Dactylosporangium sucinum</name>
    <dbReference type="NCBI Taxonomy" id="1424081"/>
    <lineage>
        <taxon>Bacteria</taxon>
        <taxon>Bacillati</taxon>
        <taxon>Actinomycetota</taxon>
        <taxon>Actinomycetes</taxon>
        <taxon>Micromonosporales</taxon>
        <taxon>Micromonosporaceae</taxon>
        <taxon>Dactylosporangium</taxon>
    </lineage>
</organism>
<accession>A0A917TPV0</accession>
<feature type="DNA-binding region" description="H-T-H motif" evidence="4">
    <location>
        <begin position="37"/>
        <end position="56"/>
    </location>
</feature>
<evidence type="ECO:0000313" key="6">
    <source>
        <dbReference type="EMBL" id="GGM32419.1"/>
    </source>
</evidence>
<evidence type="ECO:0000256" key="1">
    <source>
        <dbReference type="ARBA" id="ARBA00023015"/>
    </source>
</evidence>
<reference evidence="6" key="1">
    <citation type="journal article" date="2014" name="Int. J. Syst. Evol. Microbiol.">
        <title>Complete genome sequence of Corynebacterium casei LMG S-19264T (=DSM 44701T), isolated from a smear-ripened cheese.</title>
        <authorList>
            <consortium name="US DOE Joint Genome Institute (JGI-PGF)"/>
            <person name="Walter F."/>
            <person name="Albersmeier A."/>
            <person name="Kalinowski J."/>
            <person name="Ruckert C."/>
        </authorList>
    </citation>
    <scope>NUCLEOTIDE SEQUENCE</scope>
    <source>
        <strain evidence="6">JCM 19831</strain>
    </source>
</reference>
<dbReference type="InterPro" id="IPR036271">
    <property type="entry name" value="Tet_transcr_reg_TetR-rel_C_sf"/>
</dbReference>
<sequence length="242" mass="26329">MEGMKATSLRARVRAEMIDEIKEIARRHLATDGANLSLRAVARDLGMVSSAVYRYFASRDDLLTALILDAYNALGGAVEEAESLVPRESLHARWMAVCTAARTWAVAHPHEYALIYGSPVPGYRAPEDTVPAATRAATVLGRIIRDGYGSGAIKDNDDPFPAPDVEVDIRRIGDAISPGTPLRVVSRALSAWVMLFGQVSFEIFGQLQNTVTTPAAYFDHQMRAQARYIGIPPDEADSSLEA</sequence>
<reference evidence="6" key="2">
    <citation type="submission" date="2020-09" db="EMBL/GenBank/DDBJ databases">
        <authorList>
            <person name="Sun Q."/>
            <person name="Ohkuma M."/>
        </authorList>
    </citation>
    <scope>NUCLEOTIDE SEQUENCE</scope>
    <source>
        <strain evidence="6">JCM 19831</strain>
    </source>
</reference>
<evidence type="ECO:0000256" key="4">
    <source>
        <dbReference type="PROSITE-ProRule" id="PRU00335"/>
    </source>
</evidence>
<keyword evidence="7" id="KW-1185">Reference proteome</keyword>
<keyword evidence="3" id="KW-0804">Transcription</keyword>
<dbReference type="SUPFAM" id="SSF48498">
    <property type="entry name" value="Tetracyclin repressor-like, C-terminal domain"/>
    <property type="match status" value="1"/>
</dbReference>
<dbReference type="InterPro" id="IPR025996">
    <property type="entry name" value="MT1864/Rv1816-like_C"/>
</dbReference>
<dbReference type="SUPFAM" id="SSF46689">
    <property type="entry name" value="Homeodomain-like"/>
    <property type="match status" value="1"/>
</dbReference>
<feature type="domain" description="HTH tetR-type" evidence="5">
    <location>
        <begin position="15"/>
        <end position="74"/>
    </location>
</feature>
<dbReference type="AlphaFoldDB" id="A0A917TPV0"/>
<dbReference type="EMBL" id="BMPI01000016">
    <property type="protein sequence ID" value="GGM32419.1"/>
    <property type="molecule type" value="Genomic_DNA"/>
</dbReference>
<dbReference type="Pfam" id="PF13305">
    <property type="entry name" value="TetR_C_33"/>
    <property type="match status" value="1"/>
</dbReference>
<dbReference type="Gene3D" id="1.10.357.10">
    <property type="entry name" value="Tetracycline Repressor, domain 2"/>
    <property type="match status" value="1"/>
</dbReference>
<name>A0A917TPV0_9ACTN</name>
<keyword evidence="2 4" id="KW-0238">DNA-binding</keyword>
<dbReference type="GO" id="GO:0003677">
    <property type="term" value="F:DNA binding"/>
    <property type="evidence" value="ECO:0007669"/>
    <property type="project" value="UniProtKB-UniRule"/>
</dbReference>
<dbReference type="InterPro" id="IPR001647">
    <property type="entry name" value="HTH_TetR"/>
</dbReference>
<dbReference type="PROSITE" id="PS50977">
    <property type="entry name" value="HTH_TETR_2"/>
    <property type="match status" value="1"/>
</dbReference>